<reference evidence="4" key="2">
    <citation type="submission" date="2021-04" db="EMBL/GenBank/DDBJ databases">
        <authorList>
            <person name="Gilroy R."/>
        </authorList>
    </citation>
    <scope>NUCLEOTIDE SEQUENCE</scope>
    <source>
        <strain evidence="4">ChiBcec8-14828</strain>
    </source>
</reference>
<reference evidence="4" key="1">
    <citation type="journal article" date="2021" name="PeerJ">
        <title>Extensive microbial diversity within the chicken gut microbiome revealed by metagenomics and culture.</title>
        <authorList>
            <person name="Gilroy R."/>
            <person name="Ravi A."/>
            <person name="Getino M."/>
            <person name="Pursley I."/>
            <person name="Horton D.L."/>
            <person name="Alikhan N.F."/>
            <person name="Baker D."/>
            <person name="Gharbi K."/>
            <person name="Hall N."/>
            <person name="Watson M."/>
            <person name="Adriaenssens E.M."/>
            <person name="Foster-Nyarko E."/>
            <person name="Jarju S."/>
            <person name="Secka A."/>
            <person name="Antonio M."/>
            <person name="Oren A."/>
            <person name="Chaudhuri R.R."/>
            <person name="La Ragione R."/>
            <person name="Hildebrand F."/>
            <person name="Pallen M.J."/>
        </authorList>
    </citation>
    <scope>NUCLEOTIDE SEQUENCE</scope>
    <source>
        <strain evidence="4">ChiBcec8-14828</strain>
    </source>
</reference>
<evidence type="ECO:0000313" key="4">
    <source>
        <dbReference type="EMBL" id="HJB40004.1"/>
    </source>
</evidence>
<keyword evidence="2" id="KW-0472">Membrane</keyword>
<gene>
    <name evidence="4" type="ORF">H9943_06360</name>
</gene>
<accession>A0A9D2M3J9</accession>
<feature type="domain" description="Chemotaxis methyl-accepting receptor HlyB-like 4HB MCP" evidence="3">
    <location>
        <begin position="9"/>
        <end position="143"/>
    </location>
</feature>
<evidence type="ECO:0000259" key="3">
    <source>
        <dbReference type="Pfam" id="PF12729"/>
    </source>
</evidence>
<evidence type="ECO:0000256" key="1">
    <source>
        <dbReference type="SAM" id="Coils"/>
    </source>
</evidence>
<comment type="caution">
    <text evidence="4">The sequence shown here is derived from an EMBL/GenBank/DDBJ whole genome shotgun (WGS) entry which is preliminary data.</text>
</comment>
<evidence type="ECO:0000256" key="2">
    <source>
        <dbReference type="SAM" id="Phobius"/>
    </source>
</evidence>
<dbReference type="AlphaFoldDB" id="A0A9D2M3J9"/>
<sequence>MHQKIKNPSIRHKLRFAFGTIIVLCMAAAMIGAFGIGTVFTSSRTLYNDFGQSQEAVNRLLADFKQNELLTGSLLLNPTKESARQLTEALQENKTELMERFEQSEQAGYFDYLSEEKITQLETLLQHYFAIQTQVEQLAAENEL</sequence>
<evidence type="ECO:0000313" key="5">
    <source>
        <dbReference type="Proteomes" id="UP000824209"/>
    </source>
</evidence>
<keyword evidence="2" id="KW-1133">Transmembrane helix</keyword>
<protein>
    <submittedName>
        <fullName evidence="4">MCP four helix bundle domain-containing protein</fullName>
    </submittedName>
</protein>
<proteinExistence type="predicted"/>
<keyword evidence="1" id="KW-0175">Coiled coil</keyword>
<organism evidence="4 5">
    <name type="scientific">Candidatus Ruthenibacterium avium</name>
    <dbReference type="NCBI Taxonomy" id="2838751"/>
    <lineage>
        <taxon>Bacteria</taxon>
        <taxon>Bacillati</taxon>
        <taxon>Bacillota</taxon>
        <taxon>Clostridia</taxon>
        <taxon>Eubacteriales</taxon>
        <taxon>Oscillospiraceae</taxon>
        <taxon>Ruthenibacterium</taxon>
    </lineage>
</organism>
<feature type="transmembrane region" description="Helical" evidence="2">
    <location>
        <begin position="16"/>
        <end position="40"/>
    </location>
</feature>
<dbReference type="EMBL" id="DWYA01000054">
    <property type="protein sequence ID" value="HJB40004.1"/>
    <property type="molecule type" value="Genomic_DNA"/>
</dbReference>
<dbReference type="InterPro" id="IPR024478">
    <property type="entry name" value="HlyB_4HB_MCP"/>
</dbReference>
<dbReference type="Proteomes" id="UP000824209">
    <property type="component" value="Unassembled WGS sequence"/>
</dbReference>
<feature type="coiled-coil region" evidence="1">
    <location>
        <begin position="80"/>
        <end position="107"/>
    </location>
</feature>
<name>A0A9D2M3J9_9FIRM</name>
<dbReference type="Pfam" id="PF12729">
    <property type="entry name" value="4HB_MCP_1"/>
    <property type="match status" value="1"/>
</dbReference>
<keyword evidence="2" id="KW-0812">Transmembrane</keyword>